<organism evidence="1 2">
    <name type="scientific">Rotaria magnacalcarata</name>
    <dbReference type="NCBI Taxonomy" id="392030"/>
    <lineage>
        <taxon>Eukaryota</taxon>
        <taxon>Metazoa</taxon>
        <taxon>Spiralia</taxon>
        <taxon>Gnathifera</taxon>
        <taxon>Rotifera</taxon>
        <taxon>Eurotatoria</taxon>
        <taxon>Bdelloidea</taxon>
        <taxon>Philodinida</taxon>
        <taxon>Philodinidae</taxon>
        <taxon>Rotaria</taxon>
    </lineage>
</organism>
<accession>A0A8S3DJD5</accession>
<feature type="non-terminal residue" evidence="1">
    <location>
        <position position="1"/>
    </location>
</feature>
<name>A0A8S3DJD5_9BILA</name>
<feature type="non-terminal residue" evidence="1">
    <location>
        <position position="80"/>
    </location>
</feature>
<dbReference type="Proteomes" id="UP000681720">
    <property type="component" value="Unassembled WGS sequence"/>
</dbReference>
<evidence type="ECO:0000313" key="1">
    <source>
        <dbReference type="EMBL" id="CAF5006212.1"/>
    </source>
</evidence>
<proteinExistence type="predicted"/>
<dbReference type="AlphaFoldDB" id="A0A8S3DJD5"/>
<reference evidence="1" key="1">
    <citation type="submission" date="2021-02" db="EMBL/GenBank/DDBJ databases">
        <authorList>
            <person name="Nowell W R."/>
        </authorList>
    </citation>
    <scope>NUCLEOTIDE SEQUENCE</scope>
</reference>
<gene>
    <name evidence="1" type="ORF">GIL414_LOCUS57562</name>
</gene>
<evidence type="ECO:0000313" key="2">
    <source>
        <dbReference type="Proteomes" id="UP000681720"/>
    </source>
</evidence>
<sequence length="80" mass="9437">TNKECQTNDDQYETLEIVKEKVDQIANEKPHLFDGVSQETNNRVEHLISIVENQIIQINRLEQKLSQNYVEQEALQERLN</sequence>
<comment type="caution">
    <text evidence="1">The sequence shown here is derived from an EMBL/GenBank/DDBJ whole genome shotgun (WGS) entry which is preliminary data.</text>
</comment>
<dbReference type="EMBL" id="CAJOBJ010209281">
    <property type="protein sequence ID" value="CAF5006212.1"/>
    <property type="molecule type" value="Genomic_DNA"/>
</dbReference>
<protein>
    <submittedName>
        <fullName evidence="1">Uncharacterized protein</fullName>
    </submittedName>
</protein>